<proteinExistence type="predicted"/>
<name>A0A3M7R0X4_BRAPC</name>
<dbReference type="AlphaFoldDB" id="A0A3M7R0X4"/>
<sequence length="64" mass="7520">MTYQTVSHNSIFSRWCMLMINVIYPFSTYSIGLFGSKTSFPKCVQTFKLMTISIVFFSRHDNCY</sequence>
<keyword evidence="1" id="KW-0812">Transmembrane</keyword>
<evidence type="ECO:0000313" key="2">
    <source>
        <dbReference type="EMBL" id="RNA17203.1"/>
    </source>
</evidence>
<gene>
    <name evidence="2" type="ORF">BpHYR1_024654</name>
</gene>
<dbReference type="Proteomes" id="UP000276133">
    <property type="component" value="Unassembled WGS sequence"/>
</dbReference>
<reference evidence="2 3" key="1">
    <citation type="journal article" date="2018" name="Sci. Rep.">
        <title>Genomic signatures of local adaptation to the degree of environmental predictability in rotifers.</title>
        <authorList>
            <person name="Franch-Gras L."/>
            <person name="Hahn C."/>
            <person name="Garcia-Roger E.M."/>
            <person name="Carmona M.J."/>
            <person name="Serra M."/>
            <person name="Gomez A."/>
        </authorList>
    </citation>
    <scope>NUCLEOTIDE SEQUENCE [LARGE SCALE GENOMIC DNA]</scope>
    <source>
        <strain evidence="2">HYR1</strain>
    </source>
</reference>
<accession>A0A3M7R0X4</accession>
<feature type="transmembrane region" description="Helical" evidence="1">
    <location>
        <begin position="12"/>
        <end position="34"/>
    </location>
</feature>
<dbReference type="EMBL" id="REGN01004502">
    <property type="protein sequence ID" value="RNA17203.1"/>
    <property type="molecule type" value="Genomic_DNA"/>
</dbReference>
<evidence type="ECO:0000313" key="3">
    <source>
        <dbReference type="Proteomes" id="UP000276133"/>
    </source>
</evidence>
<comment type="caution">
    <text evidence="2">The sequence shown here is derived from an EMBL/GenBank/DDBJ whole genome shotgun (WGS) entry which is preliminary data.</text>
</comment>
<keyword evidence="1" id="KW-0472">Membrane</keyword>
<organism evidence="2 3">
    <name type="scientific">Brachionus plicatilis</name>
    <name type="common">Marine rotifer</name>
    <name type="synonym">Brachionus muelleri</name>
    <dbReference type="NCBI Taxonomy" id="10195"/>
    <lineage>
        <taxon>Eukaryota</taxon>
        <taxon>Metazoa</taxon>
        <taxon>Spiralia</taxon>
        <taxon>Gnathifera</taxon>
        <taxon>Rotifera</taxon>
        <taxon>Eurotatoria</taxon>
        <taxon>Monogononta</taxon>
        <taxon>Pseudotrocha</taxon>
        <taxon>Ploima</taxon>
        <taxon>Brachionidae</taxon>
        <taxon>Brachionus</taxon>
    </lineage>
</organism>
<keyword evidence="3" id="KW-1185">Reference proteome</keyword>
<evidence type="ECO:0000256" key="1">
    <source>
        <dbReference type="SAM" id="Phobius"/>
    </source>
</evidence>
<protein>
    <submittedName>
        <fullName evidence="2">Uncharacterized protein</fullName>
    </submittedName>
</protein>
<keyword evidence="1" id="KW-1133">Transmembrane helix</keyword>